<feature type="compositionally biased region" description="Low complexity" evidence="5">
    <location>
        <begin position="709"/>
        <end position="721"/>
    </location>
</feature>
<reference evidence="6 7" key="1">
    <citation type="journal article" date="2018" name="Mol. Biol. Evol.">
        <title>Broad Genomic Sampling Reveals a Smut Pathogenic Ancestry of the Fungal Clade Ustilaginomycotina.</title>
        <authorList>
            <person name="Kijpornyongpan T."/>
            <person name="Mondo S.J."/>
            <person name="Barry K."/>
            <person name="Sandor L."/>
            <person name="Lee J."/>
            <person name="Lipzen A."/>
            <person name="Pangilinan J."/>
            <person name="LaButti K."/>
            <person name="Hainaut M."/>
            <person name="Henrissat B."/>
            <person name="Grigoriev I.V."/>
            <person name="Spatafora J.W."/>
            <person name="Aime M.C."/>
        </authorList>
    </citation>
    <scope>NUCLEOTIDE SEQUENCE [LARGE SCALE GENOMIC DNA]</scope>
    <source>
        <strain evidence="6 7">MCA 4658</strain>
    </source>
</reference>
<dbReference type="Proteomes" id="UP000245783">
    <property type="component" value="Unassembled WGS sequence"/>
</dbReference>
<evidence type="ECO:0000256" key="5">
    <source>
        <dbReference type="SAM" id="MobiDB-lite"/>
    </source>
</evidence>
<accession>A0A316W2C2</accession>
<organism evidence="6 7">
    <name type="scientific">Ceraceosorus guamensis</name>
    <dbReference type="NCBI Taxonomy" id="1522189"/>
    <lineage>
        <taxon>Eukaryota</taxon>
        <taxon>Fungi</taxon>
        <taxon>Dikarya</taxon>
        <taxon>Basidiomycota</taxon>
        <taxon>Ustilaginomycotina</taxon>
        <taxon>Exobasidiomycetes</taxon>
        <taxon>Ceraceosorales</taxon>
        <taxon>Ceraceosoraceae</taxon>
        <taxon>Ceraceosorus</taxon>
    </lineage>
</organism>
<dbReference type="EMBL" id="KZ819377">
    <property type="protein sequence ID" value="PWN42711.1"/>
    <property type="molecule type" value="Genomic_DNA"/>
</dbReference>
<evidence type="ECO:0000256" key="4">
    <source>
        <dbReference type="SAM" id="Coils"/>
    </source>
</evidence>
<name>A0A316W2C2_9BASI</name>
<feature type="compositionally biased region" description="Polar residues" evidence="5">
    <location>
        <begin position="569"/>
        <end position="591"/>
    </location>
</feature>
<feature type="region of interest" description="Disordered" evidence="5">
    <location>
        <begin position="898"/>
        <end position="926"/>
    </location>
</feature>
<gene>
    <name evidence="6" type="ORF">IE81DRAFT_323277</name>
</gene>
<evidence type="ECO:0000313" key="6">
    <source>
        <dbReference type="EMBL" id="PWN42711.1"/>
    </source>
</evidence>
<protein>
    <recommendedName>
        <fullName evidence="2">Autophagy-related protein 14</fullName>
    </recommendedName>
</protein>
<dbReference type="GeneID" id="37035755"/>
<comment type="similarity">
    <text evidence="1">Belongs to the ATG14 family.</text>
</comment>
<feature type="region of interest" description="Disordered" evidence="5">
    <location>
        <begin position="767"/>
        <end position="868"/>
    </location>
</feature>
<dbReference type="RefSeq" id="XP_025369871.1">
    <property type="nucleotide sequence ID" value="XM_025513885.1"/>
</dbReference>
<evidence type="ECO:0000256" key="2">
    <source>
        <dbReference type="ARBA" id="ARBA00013807"/>
    </source>
</evidence>
<evidence type="ECO:0000313" key="7">
    <source>
        <dbReference type="Proteomes" id="UP000245783"/>
    </source>
</evidence>
<feature type="compositionally biased region" description="Low complexity" evidence="5">
    <location>
        <begin position="774"/>
        <end position="783"/>
    </location>
</feature>
<feature type="region of interest" description="Disordered" evidence="5">
    <location>
        <begin position="565"/>
        <end position="591"/>
    </location>
</feature>
<feature type="compositionally biased region" description="Polar residues" evidence="5">
    <location>
        <begin position="54"/>
        <end position="63"/>
    </location>
</feature>
<dbReference type="GO" id="GO:0032991">
    <property type="term" value="C:protein-containing complex"/>
    <property type="evidence" value="ECO:0007669"/>
    <property type="project" value="UniProtKB-ARBA"/>
</dbReference>
<feature type="coiled-coil region" evidence="4">
    <location>
        <begin position="315"/>
        <end position="342"/>
    </location>
</feature>
<feature type="compositionally biased region" description="Basic and acidic residues" evidence="5">
    <location>
        <begin position="384"/>
        <end position="401"/>
    </location>
</feature>
<dbReference type="InterPro" id="IPR018791">
    <property type="entry name" value="UV_resistance/autophagy_Atg14"/>
</dbReference>
<feature type="compositionally biased region" description="Basic and acidic residues" evidence="5">
    <location>
        <begin position="826"/>
        <end position="839"/>
    </location>
</feature>
<evidence type="ECO:0000256" key="1">
    <source>
        <dbReference type="ARBA" id="ARBA00009574"/>
    </source>
</evidence>
<feature type="compositionally biased region" description="Basic and acidic residues" evidence="5">
    <location>
        <begin position="699"/>
        <end position="708"/>
    </location>
</feature>
<dbReference type="Pfam" id="PF10186">
    <property type="entry name" value="ATG14"/>
    <property type="match status" value="1"/>
</dbReference>
<feature type="compositionally biased region" description="Low complexity" evidence="5">
    <location>
        <begin position="28"/>
        <end position="40"/>
    </location>
</feature>
<keyword evidence="7" id="KW-1185">Reference proteome</keyword>
<sequence>MASGDSANSRKHRLSQGIAASPEESRVSRASTSASASTKRLSSHRAASRDVSHQRSQLTSTFNRGQTTKEMLCSQCYTQQNKFYCHTRCLPARISAHRDEVRRLSRTRDAIAEQARGLLGLEYAPGQAMYTQGERLASGGPGREMDVRTRNRLALASMSGPSKVLASASTFTDPVVGAGDTLQAGAEHATEEAGPSVAAHRYANVASRSRRALAEALQQTSDSANRSSFALRDANALQWKRIESRRQALDVRKSMLRNAKTILAANRDESTVAKPIQAGPGAWPWLQESSASNDSSTPGSQIVGVMSGCVTRASLDGLRAQVKGLERIAEQQADELRKIRASRVREICSIFTLSPPAASFASVAAAGTQQSSGPSILSMARAQRSRERYHSESTDQERERSLGGFDSRGAPPTASRGIVAAANAALANARTAHAHDWTVAGNVLPMPSDIRRFPRDAINGATEYTSQLIELVAAYLGLQLPFAFVNDAGALTARQCPLWSRSRIPEVSLYLSNSAYDVLTAPSPPSGGPSSLAMSTLSTLESFVQLPGGNHFSWGLASVLGGNAGRSEAGSSQDVAPNKRNSATQNQTQARNAVAVSSKAAAIIGSEDPANSAASNFVQLLTIIAYNAAFIAQKQGVGVDLHEAAGSTLRLLSRVVTSPELGRYSHASFHGSSHLKGMSVVDLDFDKLHQRRLLPLLGSKEEGAERSKTSSAQKSSSSSTRKAPESSSKRASKKSVAQAPVMEESYVDAQGDVASFLDVRDVKSTRFQLGAEGGSPAPSSGSGQTAREREPARRAALGGAQDGMVPYRGPPAAKSSAVPPTLDFLASKEKTAKRYRSDRSGTSGASSALPGARESNEPSEAPPPSILPNTIQQQTKAFRRPRNPVGGVTFNGVEVGATLSEPSDDENWYGMPVNEARGETDSSSPFRSADVALTIGKKEDEWHVI</sequence>
<dbReference type="InParanoid" id="A0A316W2C2"/>
<feature type="region of interest" description="Disordered" evidence="5">
    <location>
        <begin position="1"/>
        <end position="63"/>
    </location>
</feature>
<proteinExistence type="inferred from homology"/>
<dbReference type="AlphaFoldDB" id="A0A316W2C2"/>
<feature type="region of interest" description="Disordered" evidence="5">
    <location>
        <begin position="371"/>
        <end position="410"/>
    </location>
</feature>
<evidence type="ECO:0000256" key="3">
    <source>
        <dbReference type="ARBA" id="ARBA00023054"/>
    </source>
</evidence>
<dbReference type="OrthoDB" id="16772at2759"/>
<dbReference type="GO" id="GO:0005737">
    <property type="term" value="C:cytoplasm"/>
    <property type="evidence" value="ECO:0007669"/>
    <property type="project" value="UniProtKB-ARBA"/>
</dbReference>
<feature type="region of interest" description="Disordered" evidence="5">
    <location>
        <begin position="696"/>
        <end position="739"/>
    </location>
</feature>
<keyword evidence="3 4" id="KW-0175">Coiled coil</keyword>